<comment type="subcellular location">
    <subcellularLocation>
        <location evidence="1">Spore core</location>
    </subcellularLocation>
</comment>
<evidence type="ECO:0000256" key="3">
    <source>
        <dbReference type="ARBA" id="ARBA00022969"/>
    </source>
</evidence>
<evidence type="ECO:0000256" key="2">
    <source>
        <dbReference type="ARBA" id="ARBA00006573"/>
    </source>
</evidence>
<reference evidence="4" key="1">
    <citation type="submission" date="2022-01" db="EMBL/GenBank/DDBJ databases">
        <authorList>
            <person name="Criscuolo A."/>
        </authorList>
    </citation>
    <scope>NUCLEOTIDE SEQUENCE</scope>
    <source>
        <strain evidence="4">CIP111891</strain>
    </source>
</reference>
<protein>
    <submittedName>
        <fullName evidence="4">Small, acid-soluble spore protein H</fullName>
    </submittedName>
</protein>
<accession>A0ABM9CYP2</accession>
<evidence type="ECO:0000313" key="5">
    <source>
        <dbReference type="Proteomes" id="UP000838821"/>
    </source>
</evidence>
<dbReference type="RefSeq" id="WP_236293287.1">
    <property type="nucleotide sequence ID" value="NZ_CAKMMW010000042.1"/>
</dbReference>
<comment type="similarity">
    <text evidence="2">Belongs to the SspH family.</text>
</comment>
<comment type="caution">
    <text evidence="4">The sequence shown here is derived from an EMBL/GenBank/DDBJ whole genome shotgun (WGS) entry which is preliminary data.</text>
</comment>
<name>A0ABM9CYP2_9BACL</name>
<keyword evidence="3" id="KW-0749">Sporulation</keyword>
<keyword evidence="5" id="KW-1185">Reference proteome</keyword>
<dbReference type="Pfam" id="PF08141">
    <property type="entry name" value="SspH"/>
    <property type="match status" value="1"/>
</dbReference>
<sequence length="60" mass="6496">MNVHRAQEILAADEKIEVDLNGLAVWIDSVDAGKGLVKVHAEGNPADARVVPARELEEVH</sequence>
<evidence type="ECO:0000313" key="4">
    <source>
        <dbReference type="EMBL" id="CAH1231608.1"/>
    </source>
</evidence>
<organism evidence="4 5">
    <name type="scientific">Paenibacillus allorhizoplanae</name>
    <dbReference type="NCBI Taxonomy" id="2905648"/>
    <lineage>
        <taxon>Bacteria</taxon>
        <taxon>Bacillati</taxon>
        <taxon>Bacillota</taxon>
        <taxon>Bacilli</taxon>
        <taxon>Bacillales</taxon>
        <taxon>Paenibacillaceae</taxon>
        <taxon>Paenibacillus</taxon>
    </lineage>
</organism>
<dbReference type="Proteomes" id="UP000838821">
    <property type="component" value="Unassembled WGS sequence"/>
</dbReference>
<dbReference type="InterPro" id="IPR012610">
    <property type="entry name" value="SASP_SspH"/>
</dbReference>
<proteinExistence type="inferred from homology"/>
<gene>
    <name evidence="4" type="primary">sspH_2</name>
    <name evidence="4" type="ORF">PAECIP111891_06860</name>
</gene>
<evidence type="ECO:0000256" key="1">
    <source>
        <dbReference type="ARBA" id="ARBA00004288"/>
    </source>
</evidence>
<dbReference type="EMBL" id="CAKMMW010000042">
    <property type="protein sequence ID" value="CAH1231608.1"/>
    <property type="molecule type" value="Genomic_DNA"/>
</dbReference>